<evidence type="ECO:0000313" key="2">
    <source>
        <dbReference type="EMBL" id="PKY44991.1"/>
    </source>
</evidence>
<feature type="signal peptide" evidence="1">
    <location>
        <begin position="1"/>
        <end position="16"/>
    </location>
</feature>
<organism evidence="2 3">
    <name type="scientific">Rhizophagus irregularis</name>
    <dbReference type="NCBI Taxonomy" id="588596"/>
    <lineage>
        <taxon>Eukaryota</taxon>
        <taxon>Fungi</taxon>
        <taxon>Fungi incertae sedis</taxon>
        <taxon>Mucoromycota</taxon>
        <taxon>Glomeromycotina</taxon>
        <taxon>Glomeromycetes</taxon>
        <taxon>Glomerales</taxon>
        <taxon>Glomeraceae</taxon>
        <taxon>Rhizophagus</taxon>
    </lineage>
</organism>
<keyword evidence="1" id="KW-0732">Signal</keyword>
<name>A0A2I1GEF4_9GLOM</name>
<proteinExistence type="predicted"/>
<gene>
    <name evidence="2" type="ORF">RhiirA4_459460</name>
</gene>
<dbReference type="VEuPathDB" id="FungiDB:RhiirA1_465568"/>
<protein>
    <submittedName>
        <fullName evidence="2">Uncharacterized protein</fullName>
    </submittedName>
</protein>
<dbReference type="VEuPathDB" id="FungiDB:RhiirFUN_004071"/>
<evidence type="ECO:0000256" key="1">
    <source>
        <dbReference type="SAM" id="SignalP"/>
    </source>
</evidence>
<accession>A0A2I1GEF4</accession>
<dbReference type="Proteomes" id="UP000234323">
    <property type="component" value="Unassembled WGS sequence"/>
</dbReference>
<evidence type="ECO:0000313" key="3">
    <source>
        <dbReference type="Proteomes" id="UP000234323"/>
    </source>
</evidence>
<dbReference type="EMBL" id="LLXI01000359">
    <property type="protein sequence ID" value="PKY44991.1"/>
    <property type="molecule type" value="Genomic_DNA"/>
</dbReference>
<feature type="chain" id="PRO_5014171067" evidence="1">
    <location>
        <begin position="17"/>
        <end position="70"/>
    </location>
</feature>
<dbReference type="AlphaFoldDB" id="A0A2I1GEF4"/>
<dbReference type="OrthoDB" id="2303420at2759"/>
<dbReference type="VEuPathDB" id="FungiDB:FUN_006106"/>
<sequence>MKYIFLFVVLICTIHGLTVHASPLKEVRSSHLMKRCTPGGFRGDCGAGQPCQFNGDCMMGLYCNGICMIG</sequence>
<comment type="caution">
    <text evidence="2">The sequence shown here is derived from an EMBL/GenBank/DDBJ whole genome shotgun (WGS) entry which is preliminary data.</text>
</comment>
<reference evidence="2 3" key="1">
    <citation type="submission" date="2015-10" db="EMBL/GenBank/DDBJ databases">
        <title>Genome analyses suggest a sexual origin of heterokaryosis in a supposedly ancient asexual fungus.</title>
        <authorList>
            <person name="Ropars J."/>
            <person name="Sedzielewska K."/>
            <person name="Noel J."/>
            <person name="Charron P."/>
            <person name="Farinelli L."/>
            <person name="Marton T."/>
            <person name="Kruger M."/>
            <person name="Pelin A."/>
            <person name="Brachmann A."/>
            <person name="Corradi N."/>
        </authorList>
    </citation>
    <scope>NUCLEOTIDE SEQUENCE [LARGE SCALE GENOMIC DNA]</scope>
    <source>
        <strain evidence="2 3">A4</strain>
    </source>
</reference>
<keyword evidence="3" id="KW-1185">Reference proteome</keyword>